<dbReference type="Proteomes" id="UP000219688">
    <property type="component" value="Unassembled WGS sequence"/>
</dbReference>
<dbReference type="EMBL" id="OBQK01000001">
    <property type="protein sequence ID" value="SOC51382.1"/>
    <property type="molecule type" value="Genomic_DNA"/>
</dbReference>
<dbReference type="SUPFAM" id="SSF110296">
    <property type="entry name" value="Oligoxyloglucan reducing end-specific cellobiohydrolase"/>
    <property type="match status" value="1"/>
</dbReference>
<organism evidence="3 4">
    <name type="scientific">Ornithinimicrobium cerasi</name>
    <dbReference type="NCBI Taxonomy" id="2248773"/>
    <lineage>
        <taxon>Bacteria</taxon>
        <taxon>Bacillati</taxon>
        <taxon>Actinomycetota</taxon>
        <taxon>Actinomycetes</taxon>
        <taxon>Micrococcales</taxon>
        <taxon>Ornithinimicrobiaceae</taxon>
        <taxon>Ornithinimicrobium</taxon>
    </lineage>
</organism>
<proteinExistence type="predicted"/>
<protein>
    <recommendedName>
        <fullName evidence="5">BNR/Asp-box repeat-containing protein</fullName>
    </recommendedName>
</protein>
<keyword evidence="2" id="KW-0472">Membrane</keyword>
<evidence type="ECO:0000313" key="4">
    <source>
        <dbReference type="Proteomes" id="UP000219688"/>
    </source>
</evidence>
<keyword evidence="4" id="KW-1185">Reference proteome</keyword>
<feature type="transmembrane region" description="Helical" evidence="2">
    <location>
        <begin position="48"/>
        <end position="70"/>
    </location>
</feature>
<feature type="region of interest" description="Disordered" evidence="1">
    <location>
        <begin position="75"/>
        <end position="152"/>
    </location>
</feature>
<feature type="compositionally biased region" description="Low complexity" evidence="1">
    <location>
        <begin position="75"/>
        <end position="86"/>
    </location>
</feature>
<dbReference type="RefSeq" id="WP_097186401.1">
    <property type="nucleotide sequence ID" value="NZ_OBQK01000001.1"/>
</dbReference>
<keyword evidence="2" id="KW-0812">Transmembrane</keyword>
<sequence>MSNHDDRDRQVEDFFETHRSRVVEHQADDETWEAISLRAREARTRSRGMWFLGGAAAASAAAVATAFALWGSGPGAQPAAPAGPGQTDVQPSDQGRGGEQPAEPPGTDPPTAQEPTAPEPTPPGETADPGDGTTDGESGDPEPFTLTAPDPDVDVWYVMEPTGDESDLRVAQFEYAPRPTDGLAVGLAVSEDAGKSWDLRVDLGFGDNASVAARDSIWTWGSMGEGPLGMFRSDDRGRTAVWVPTRGLPIGVETFRSTLVVVTAGCEGDEDDSCAEVVITDVTTNDATSGRRMATLEGLSPGGPDLTNGLPLPEGWTPNSGLAPSKALTSSTPRAGLGATYDAVYVSYGNATYRIADGEEVATVVEPPGAGCWIDTAPDSPDGLVSYCWDTDRIFTSADGGSSWEEVATVEGEEVLGLASNDGTHLVLATDRGVHVGVGGQWDRTLDATGEYLVDVRALGGQTFRYGGPYAYGGEFPAFSARWTSDDGGRTWTEQPRIVLP</sequence>
<name>A0A285VB75_9MICO</name>
<dbReference type="Gene3D" id="2.130.10.10">
    <property type="entry name" value="YVTN repeat-like/Quinoprotein amine dehydrogenase"/>
    <property type="match status" value="1"/>
</dbReference>
<keyword evidence="2" id="KW-1133">Transmembrane helix</keyword>
<reference evidence="4" key="1">
    <citation type="submission" date="2017-08" db="EMBL/GenBank/DDBJ databases">
        <authorList>
            <person name="Varghese N."/>
            <person name="Submissions S."/>
        </authorList>
    </citation>
    <scope>NUCLEOTIDE SEQUENCE [LARGE SCALE GENOMIC DNA]</scope>
    <source>
        <strain evidence="4">USBA17B2</strain>
    </source>
</reference>
<evidence type="ECO:0008006" key="5">
    <source>
        <dbReference type="Google" id="ProtNLM"/>
    </source>
</evidence>
<evidence type="ECO:0000313" key="3">
    <source>
        <dbReference type="EMBL" id="SOC51382.1"/>
    </source>
</evidence>
<dbReference type="AlphaFoldDB" id="A0A285VB75"/>
<dbReference type="InterPro" id="IPR015943">
    <property type="entry name" value="WD40/YVTN_repeat-like_dom_sf"/>
</dbReference>
<evidence type="ECO:0000256" key="1">
    <source>
        <dbReference type="SAM" id="MobiDB-lite"/>
    </source>
</evidence>
<feature type="compositionally biased region" description="Low complexity" evidence="1">
    <location>
        <begin position="124"/>
        <end position="136"/>
    </location>
</feature>
<evidence type="ECO:0000256" key="2">
    <source>
        <dbReference type="SAM" id="Phobius"/>
    </source>
</evidence>
<accession>A0A285VB75</accession>
<gene>
    <name evidence="3" type="ORF">SAMN05421879_101171</name>
</gene>